<feature type="transmembrane region" description="Helical" evidence="1">
    <location>
        <begin position="14"/>
        <end position="30"/>
    </location>
</feature>
<evidence type="ECO:0000256" key="1">
    <source>
        <dbReference type="SAM" id="Phobius"/>
    </source>
</evidence>
<dbReference type="AlphaFoldDB" id="A0A8H5ZSH6"/>
<name>A0A8H5ZSH6_COCSA</name>
<evidence type="ECO:0000313" key="2">
    <source>
        <dbReference type="EMBL" id="KAF5853033.1"/>
    </source>
</evidence>
<gene>
    <name evidence="2" type="ORF">GGP41_001554</name>
</gene>
<feature type="transmembrane region" description="Helical" evidence="1">
    <location>
        <begin position="42"/>
        <end position="61"/>
    </location>
</feature>
<keyword evidence="1" id="KW-1133">Transmembrane helix</keyword>
<keyword evidence="1" id="KW-0812">Transmembrane</keyword>
<keyword evidence="1" id="KW-0472">Membrane</keyword>
<evidence type="ECO:0000313" key="3">
    <source>
        <dbReference type="Proteomes" id="UP000624244"/>
    </source>
</evidence>
<reference evidence="2" key="1">
    <citation type="submission" date="2019-11" db="EMBL/GenBank/DDBJ databases">
        <title>Bipolaris sorokiniana Genome sequencing.</title>
        <authorList>
            <person name="Wang H."/>
        </authorList>
    </citation>
    <scope>NUCLEOTIDE SEQUENCE</scope>
</reference>
<organism evidence="2 3">
    <name type="scientific">Cochliobolus sativus</name>
    <name type="common">Common root rot and spot blotch fungus</name>
    <name type="synonym">Bipolaris sorokiniana</name>
    <dbReference type="NCBI Taxonomy" id="45130"/>
    <lineage>
        <taxon>Eukaryota</taxon>
        <taxon>Fungi</taxon>
        <taxon>Dikarya</taxon>
        <taxon>Ascomycota</taxon>
        <taxon>Pezizomycotina</taxon>
        <taxon>Dothideomycetes</taxon>
        <taxon>Pleosporomycetidae</taxon>
        <taxon>Pleosporales</taxon>
        <taxon>Pleosporineae</taxon>
        <taxon>Pleosporaceae</taxon>
        <taxon>Bipolaris</taxon>
    </lineage>
</organism>
<accession>A0A8H5ZSH6</accession>
<sequence>MLICSTFVNRTDNITELYLAFFFWIRFYYLMQRDHASETVLISYRILTMVLILVPGFRHPFLPNSYLFWHITQNQPLGLPSPEDRTLIAEIREDGFFLKFSFFYKPCAVLV</sequence>
<dbReference type="EMBL" id="WNKQ01000002">
    <property type="protein sequence ID" value="KAF5853033.1"/>
    <property type="molecule type" value="Genomic_DNA"/>
</dbReference>
<dbReference type="Proteomes" id="UP000624244">
    <property type="component" value="Unassembled WGS sequence"/>
</dbReference>
<comment type="caution">
    <text evidence="2">The sequence shown here is derived from an EMBL/GenBank/DDBJ whole genome shotgun (WGS) entry which is preliminary data.</text>
</comment>
<protein>
    <submittedName>
        <fullName evidence="2">Uncharacterized protein</fullName>
    </submittedName>
</protein>
<proteinExistence type="predicted"/>